<keyword evidence="3" id="KW-1185">Reference proteome</keyword>
<dbReference type="AlphaFoldDB" id="A0A6N4TM29"/>
<sequence length="356" mass="41591">MRKTIFKKILTVLDQIELQGVTLHDTPLRVYEELVNDYAGYKLSQVKEGVDFLYEKQVLKEGKNGIDLNPAPTIYAKSNQNSSLEALSLMETFILEPSVYSFYKEQAVQNLPVTIEELQNRISSEIVHLFLQTELFEHTQNGVCFQPKLLSYIRDILNEYDTSTPPLISTTVTALFAASIVAHEDLRIDYKNTKLKMIDYQWKDTILNIIPRKGIPHDRDETKALQAFYKDTLFHEFDHACPLCAINIPHMLIASHIKPFRDCAHIYEAIDHNNGLLLCRNHDYLFDQGYFTFDENGYILLSKQLLEKEDLNTSYAIQKNYRLPEQYLTKERKLFLQYHKEHIFLDSLLFLKKKVK</sequence>
<protein>
    <recommendedName>
        <fullName evidence="1">HNH nuclease domain-containing protein</fullName>
    </recommendedName>
</protein>
<gene>
    <name evidence="2" type="ORF">Aargi30884_23780</name>
</gene>
<evidence type="ECO:0000313" key="2">
    <source>
        <dbReference type="EMBL" id="BBK23475.1"/>
    </source>
</evidence>
<organism evidence="2 3">
    <name type="scientific">Amedibacterium intestinale</name>
    <dbReference type="NCBI Taxonomy" id="2583452"/>
    <lineage>
        <taxon>Bacteria</taxon>
        <taxon>Bacillati</taxon>
        <taxon>Bacillota</taxon>
        <taxon>Erysipelotrichia</taxon>
        <taxon>Erysipelotrichales</taxon>
        <taxon>Erysipelotrichaceae</taxon>
        <taxon>Amedibacterium</taxon>
    </lineage>
</organism>
<reference evidence="3" key="1">
    <citation type="submission" date="2019-05" db="EMBL/GenBank/DDBJ databases">
        <title>Complete genome sequencing of Absiella argi strain JCM 30884.</title>
        <authorList>
            <person name="Sakamoto M."/>
            <person name="Murakami T."/>
            <person name="Mori H."/>
        </authorList>
    </citation>
    <scope>NUCLEOTIDE SEQUENCE [LARGE SCALE GENOMIC DNA]</scope>
    <source>
        <strain evidence="3">JCM 30884</strain>
    </source>
</reference>
<dbReference type="InterPro" id="IPR003615">
    <property type="entry name" value="HNH_nuc"/>
</dbReference>
<dbReference type="Proteomes" id="UP000464754">
    <property type="component" value="Chromosome"/>
</dbReference>
<evidence type="ECO:0000259" key="1">
    <source>
        <dbReference type="Pfam" id="PF13391"/>
    </source>
</evidence>
<evidence type="ECO:0000313" key="3">
    <source>
        <dbReference type="Proteomes" id="UP000464754"/>
    </source>
</evidence>
<accession>A0A6N4TM29</accession>
<dbReference type="RefSeq" id="WP_118276994.1">
    <property type="nucleotide sequence ID" value="NZ_AP019695.1"/>
</dbReference>
<dbReference type="Pfam" id="PF13391">
    <property type="entry name" value="HNH_2"/>
    <property type="match status" value="1"/>
</dbReference>
<proteinExistence type="predicted"/>
<dbReference type="EMBL" id="AP019695">
    <property type="protein sequence ID" value="BBK23475.1"/>
    <property type="molecule type" value="Genomic_DNA"/>
</dbReference>
<feature type="domain" description="HNH nuclease" evidence="1">
    <location>
        <begin position="241"/>
        <end position="294"/>
    </location>
</feature>
<name>A0A6N4TM29_9FIRM</name>
<dbReference type="KEGG" id="aarg:Aargi30884_23780"/>